<protein>
    <submittedName>
        <fullName evidence="1">Uncharacterized protein</fullName>
    </submittedName>
</protein>
<dbReference type="EMBL" id="JAFLVX010000046">
    <property type="protein sequence ID" value="MBO0477960.1"/>
    <property type="molecule type" value="Genomic_DNA"/>
</dbReference>
<comment type="caution">
    <text evidence="1">The sequence shown here is derived from an EMBL/GenBank/DDBJ whole genome shotgun (WGS) entry which is preliminary data.</text>
</comment>
<dbReference type="RefSeq" id="WP_206968407.1">
    <property type="nucleotide sequence ID" value="NZ_JAFLVX010000046.1"/>
</dbReference>
<evidence type="ECO:0000313" key="2">
    <source>
        <dbReference type="Proteomes" id="UP000664857"/>
    </source>
</evidence>
<proteinExistence type="predicted"/>
<gene>
    <name evidence="1" type="ORF">DOK76_12875</name>
</gene>
<evidence type="ECO:0000313" key="1">
    <source>
        <dbReference type="EMBL" id="MBO0477960.1"/>
    </source>
</evidence>
<accession>A0ABS3HW74</accession>
<organism evidence="1 2">
    <name type="scientific">Candidatus Vagococcus giribetii</name>
    <dbReference type="NCBI Taxonomy" id="2230876"/>
    <lineage>
        <taxon>Bacteria</taxon>
        <taxon>Bacillati</taxon>
        <taxon>Bacillota</taxon>
        <taxon>Bacilli</taxon>
        <taxon>Lactobacillales</taxon>
        <taxon>Enterococcaceae</taxon>
        <taxon>Vagococcus</taxon>
    </lineage>
</organism>
<name>A0ABS3HW74_9ENTE</name>
<dbReference type="Proteomes" id="UP000664857">
    <property type="component" value="Unassembled WGS sequence"/>
</dbReference>
<reference evidence="1 2" key="1">
    <citation type="submission" date="2021-03" db="EMBL/GenBank/DDBJ databases">
        <title>Enterococcal diversity collection.</title>
        <authorList>
            <person name="Gilmore M.S."/>
            <person name="Schwartzman J."/>
            <person name="Van Tyne D."/>
            <person name="Martin M."/>
            <person name="Earl A.M."/>
            <person name="Manson A.L."/>
            <person name="Straub T."/>
            <person name="Salamzade R."/>
            <person name="Saavedra J."/>
            <person name="Lebreton F."/>
            <person name="Prichula J."/>
            <person name="Schaufler K."/>
            <person name="Gaca A."/>
            <person name="Sgardioli B."/>
            <person name="Wagenaar J."/>
            <person name="Strong T."/>
        </authorList>
    </citation>
    <scope>NUCLEOTIDE SEQUENCE [LARGE SCALE GENOMIC DNA]</scope>
    <source>
        <strain evidence="1 2">DIV0080</strain>
    </source>
</reference>
<keyword evidence="2" id="KW-1185">Reference proteome</keyword>
<sequence length="115" mass="13572">MTKQKFSSPISRLFPKKIVKYLLSETDKILLEDKTGKSLSLNELEILNQYKEELLDNKIYYEKANLNFVRKIYPMVLEKNVCKGTQFLYSEILRINPRLVTSRLGNELIMKKIVK</sequence>